<reference evidence="18 19" key="1">
    <citation type="submission" date="2021-10" db="EMBL/GenBank/DDBJ databases">
        <authorList>
            <person name="Koch H."/>
        </authorList>
    </citation>
    <scope>NUCLEOTIDE SEQUENCE [LARGE SCALE GENOMIC DNA]</scope>
    <source>
        <strain evidence="18">6680</strain>
    </source>
</reference>
<accession>A0ABN8AQF9</accession>
<dbReference type="SUPFAM" id="SSF158472">
    <property type="entry name" value="HAMP domain-like"/>
    <property type="match status" value="1"/>
</dbReference>
<evidence type="ECO:0000259" key="16">
    <source>
        <dbReference type="PROSITE" id="PS50113"/>
    </source>
</evidence>
<dbReference type="CDD" id="cd00082">
    <property type="entry name" value="HisKA"/>
    <property type="match status" value="1"/>
</dbReference>
<dbReference type="PROSITE" id="PS50885">
    <property type="entry name" value="HAMP"/>
    <property type="match status" value="1"/>
</dbReference>
<dbReference type="CDD" id="cd19411">
    <property type="entry name" value="MCP2201-like_sensor"/>
    <property type="match status" value="1"/>
</dbReference>
<dbReference type="SMART" id="SM00387">
    <property type="entry name" value="HATPase_c"/>
    <property type="match status" value="1"/>
</dbReference>
<evidence type="ECO:0000313" key="19">
    <source>
        <dbReference type="Proteomes" id="UP000839052"/>
    </source>
</evidence>
<feature type="domain" description="PAS" evidence="15">
    <location>
        <begin position="269"/>
        <end position="339"/>
    </location>
</feature>
<dbReference type="Gene3D" id="6.10.340.10">
    <property type="match status" value="1"/>
</dbReference>
<feature type="domain" description="PAC" evidence="16">
    <location>
        <begin position="346"/>
        <end position="396"/>
    </location>
</feature>
<proteinExistence type="predicted"/>
<keyword evidence="7 18" id="KW-0808">Transferase</keyword>
<dbReference type="EMBL" id="OU912926">
    <property type="protein sequence ID" value="CAG9933922.1"/>
    <property type="molecule type" value="Genomic_DNA"/>
</dbReference>
<comment type="subcellular location">
    <subcellularLocation>
        <location evidence="2">Cell membrane</location>
    </subcellularLocation>
</comment>
<dbReference type="SUPFAM" id="SSF47384">
    <property type="entry name" value="Homodimeric domain of signal transducing histidine kinase"/>
    <property type="match status" value="1"/>
</dbReference>
<dbReference type="InterPro" id="IPR047347">
    <property type="entry name" value="YvaQ-like_sensor"/>
</dbReference>
<dbReference type="SUPFAM" id="SSF55874">
    <property type="entry name" value="ATPase domain of HSP90 chaperone/DNA topoisomerase II/histidine kinase"/>
    <property type="match status" value="1"/>
</dbReference>
<dbReference type="InterPro" id="IPR004358">
    <property type="entry name" value="Sig_transdc_His_kin-like_C"/>
</dbReference>
<dbReference type="SUPFAM" id="SSF55785">
    <property type="entry name" value="PYP-like sensor domain (PAS domain)"/>
    <property type="match status" value="1"/>
</dbReference>
<name>A0ABN8AQF9_9PROT</name>
<dbReference type="EC" id="2.7.13.3" evidence="3"/>
<dbReference type="Proteomes" id="UP000839052">
    <property type="component" value="Chromosome"/>
</dbReference>
<dbReference type="Gene3D" id="3.30.450.20">
    <property type="entry name" value="PAS domain"/>
    <property type="match status" value="1"/>
</dbReference>
<evidence type="ECO:0000256" key="3">
    <source>
        <dbReference type="ARBA" id="ARBA00012438"/>
    </source>
</evidence>
<evidence type="ECO:0000256" key="13">
    <source>
        <dbReference type="SAM" id="Phobius"/>
    </source>
</evidence>
<dbReference type="Pfam" id="PF00989">
    <property type="entry name" value="PAS"/>
    <property type="match status" value="1"/>
</dbReference>
<dbReference type="SMART" id="SM00388">
    <property type="entry name" value="HisKA"/>
    <property type="match status" value="1"/>
</dbReference>
<dbReference type="InterPro" id="IPR035965">
    <property type="entry name" value="PAS-like_dom_sf"/>
</dbReference>
<evidence type="ECO:0000259" key="17">
    <source>
        <dbReference type="PROSITE" id="PS50885"/>
    </source>
</evidence>
<dbReference type="PROSITE" id="PS50112">
    <property type="entry name" value="PAS"/>
    <property type="match status" value="1"/>
</dbReference>
<dbReference type="RefSeq" id="WP_239797630.1">
    <property type="nucleotide sequence ID" value="NZ_OU912926.1"/>
</dbReference>
<dbReference type="InterPro" id="IPR000700">
    <property type="entry name" value="PAS-assoc_C"/>
</dbReference>
<feature type="domain" description="HAMP" evidence="17">
    <location>
        <begin position="212"/>
        <end position="264"/>
    </location>
</feature>
<protein>
    <recommendedName>
        <fullName evidence="3">histidine kinase</fullName>
        <ecNumber evidence="3">2.7.13.3</ecNumber>
    </recommendedName>
</protein>
<dbReference type="Gene3D" id="3.30.565.10">
    <property type="entry name" value="Histidine kinase-like ATPase, C-terminal domain"/>
    <property type="match status" value="1"/>
</dbReference>
<dbReference type="GO" id="GO:0004673">
    <property type="term" value="F:protein histidine kinase activity"/>
    <property type="evidence" value="ECO:0007669"/>
    <property type="project" value="UniProtKB-EC"/>
</dbReference>
<dbReference type="SMART" id="SM00304">
    <property type="entry name" value="HAMP"/>
    <property type="match status" value="1"/>
</dbReference>
<evidence type="ECO:0000256" key="6">
    <source>
        <dbReference type="ARBA" id="ARBA00022553"/>
    </source>
</evidence>
<organism evidence="18 19">
    <name type="scientific">Candidatus Nitrotoga arctica</name>
    <dbReference type="NCBI Taxonomy" id="453162"/>
    <lineage>
        <taxon>Bacteria</taxon>
        <taxon>Pseudomonadati</taxon>
        <taxon>Pseudomonadota</taxon>
        <taxon>Betaproteobacteria</taxon>
        <taxon>Nitrosomonadales</taxon>
        <taxon>Gallionellaceae</taxon>
        <taxon>Candidatus Nitrotoga</taxon>
    </lineage>
</organism>
<dbReference type="Pfam" id="PF02203">
    <property type="entry name" value="TarH"/>
    <property type="match status" value="1"/>
</dbReference>
<evidence type="ECO:0000256" key="9">
    <source>
        <dbReference type="ARBA" id="ARBA00022777"/>
    </source>
</evidence>
<dbReference type="PRINTS" id="PR00344">
    <property type="entry name" value="BCTRLSENSOR"/>
</dbReference>
<dbReference type="CDD" id="cd06225">
    <property type="entry name" value="HAMP"/>
    <property type="match status" value="1"/>
</dbReference>
<keyword evidence="5" id="KW-0488">Methylation</keyword>
<evidence type="ECO:0000256" key="5">
    <source>
        <dbReference type="ARBA" id="ARBA00022481"/>
    </source>
</evidence>
<keyword evidence="4" id="KW-1003">Cell membrane</keyword>
<evidence type="ECO:0000259" key="14">
    <source>
        <dbReference type="PROSITE" id="PS50109"/>
    </source>
</evidence>
<keyword evidence="19" id="KW-1185">Reference proteome</keyword>
<evidence type="ECO:0000256" key="7">
    <source>
        <dbReference type="ARBA" id="ARBA00022679"/>
    </source>
</evidence>
<dbReference type="PROSITE" id="PS50113">
    <property type="entry name" value="PAC"/>
    <property type="match status" value="1"/>
</dbReference>
<comment type="catalytic activity">
    <reaction evidence="1">
        <text>ATP + protein L-histidine = ADP + protein N-phospho-L-histidine.</text>
        <dbReference type="EC" id="2.7.13.3"/>
    </reaction>
</comment>
<dbReference type="SMART" id="SM00091">
    <property type="entry name" value="PAS"/>
    <property type="match status" value="1"/>
</dbReference>
<dbReference type="InterPro" id="IPR013767">
    <property type="entry name" value="PAS_fold"/>
</dbReference>
<dbReference type="CDD" id="cd00130">
    <property type="entry name" value="PAS"/>
    <property type="match status" value="1"/>
</dbReference>
<dbReference type="InterPro" id="IPR036890">
    <property type="entry name" value="HATPase_C_sf"/>
</dbReference>
<gene>
    <name evidence="18" type="ORF">NTG6680_2673</name>
</gene>
<dbReference type="NCBIfam" id="TIGR00229">
    <property type="entry name" value="sensory_box"/>
    <property type="match status" value="1"/>
</dbReference>
<keyword evidence="10 13" id="KW-1133">Transmembrane helix</keyword>
<dbReference type="Pfam" id="PF00672">
    <property type="entry name" value="HAMP"/>
    <property type="match status" value="1"/>
</dbReference>
<dbReference type="InterPro" id="IPR003660">
    <property type="entry name" value="HAMP_dom"/>
</dbReference>
<dbReference type="PROSITE" id="PS50109">
    <property type="entry name" value="HIS_KIN"/>
    <property type="match status" value="1"/>
</dbReference>
<evidence type="ECO:0000256" key="1">
    <source>
        <dbReference type="ARBA" id="ARBA00000085"/>
    </source>
</evidence>
<evidence type="ECO:0000256" key="2">
    <source>
        <dbReference type="ARBA" id="ARBA00004236"/>
    </source>
</evidence>
<dbReference type="Pfam" id="PF00512">
    <property type="entry name" value="HisKA"/>
    <property type="match status" value="1"/>
</dbReference>
<keyword evidence="12" id="KW-0807">Transducer</keyword>
<keyword evidence="8 13" id="KW-0812">Transmembrane</keyword>
<dbReference type="InterPro" id="IPR000014">
    <property type="entry name" value="PAS"/>
</dbReference>
<evidence type="ECO:0000259" key="15">
    <source>
        <dbReference type="PROSITE" id="PS50112"/>
    </source>
</evidence>
<dbReference type="PANTHER" id="PTHR42878">
    <property type="entry name" value="TWO-COMPONENT HISTIDINE KINASE"/>
    <property type="match status" value="1"/>
</dbReference>
<dbReference type="InterPro" id="IPR036097">
    <property type="entry name" value="HisK_dim/P_sf"/>
</dbReference>
<dbReference type="Pfam" id="PF02518">
    <property type="entry name" value="HATPase_c"/>
    <property type="match status" value="1"/>
</dbReference>
<keyword evidence="11 13" id="KW-0472">Membrane</keyword>
<evidence type="ECO:0000256" key="4">
    <source>
        <dbReference type="ARBA" id="ARBA00022475"/>
    </source>
</evidence>
<evidence type="ECO:0000256" key="12">
    <source>
        <dbReference type="ARBA" id="ARBA00023224"/>
    </source>
</evidence>
<dbReference type="InterPro" id="IPR003661">
    <property type="entry name" value="HisK_dim/P_dom"/>
</dbReference>
<evidence type="ECO:0000313" key="18">
    <source>
        <dbReference type="EMBL" id="CAG9933922.1"/>
    </source>
</evidence>
<sequence>MFKNLTIKTRLIFILSFLVVFLLGIEMLGLLGMSKANDGLKTVYEDRVIPLGQLGHIESLLQQSRLSIAVALVTPTPEVIDNNTATFEKNVKEINKTWEEYLATYLTPEEEKLADKFSQDRKKFITEGLIPAVAALRTHEIKEANQIVVEKVRPLYDLVKEDISALIDLQLDITKQEYRYQQNRYATIRNIFIALIIFVLALVVLISVAVTRVVFRPLEKAVEIARSVAAGDFTQQIEVRSADEIGQLLQALKEMNDSLVKTVGQLRDSETHVRAMLNNLIEGIITINEYGVIGTFNSAAERIFGYTEAEVVDKNVSMLMPAPYREAHDGYLARYLQTREKNIIGISREVVGLRKDGTTFPMELAVIETRQGERHIFTGSLRDISARKQAEEQRARLIHELESTHEELKSFAYVVSHDLKAPLRAISALAGWLSHDYSDKFDEEGKEHMRLLIKRVYRMDNLINGILQYSRVGQVKEKVIAVDLDQLVREVLDLLSPPANIVVSIDNTLPTVMAEPTRIEQVFQNLLSNAIKYMDKPQGEIRIACSSEDKQWKFIIADNGSGIELRHFERIFQLFQTLAPRDRVEGTGVGLSLVKKIVEMYGGKIWLESKVGEGSTFFFTLPKSVTTASSN</sequence>
<dbReference type="InterPro" id="IPR005467">
    <property type="entry name" value="His_kinase_dom"/>
</dbReference>
<evidence type="ECO:0000256" key="8">
    <source>
        <dbReference type="ARBA" id="ARBA00022692"/>
    </source>
</evidence>
<feature type="domain" description="Histidine kinase" evidence="14">
    <location>
        <begin position="414"/>
        <end position="625"/>
    </location>
</feature>
<keyword evidence="9 18" id="KW-0418">Kinase</keyword>
<dbReference type="Gene3D" id="1.10.287.130">
    <property type="match status" value="1"/>
</dbReference>
<evidence type="ECO:0000256" key="10">
    <source>
        <dbReference type="ARBA" id="ARBA00022989"/>
    </source>
</evidence>
<dbReference type="InterPro" id="IPR050351">
    <property type="entry name" value="BphY/WalK/GraS-like"/>
</dbReference>
<feature type="transmembrane region" description="Helical" evidence="13">
    <location>
        <begin position="12"/>
        <end position="31"/>
    </location>
</feature>
<dbReference type="InterPro" id="IPR003594">
    <property type="entry name" value="HATPase_dom"/>
</dbReference>
<keyword evidence="6" id="KW-0597">Phosphoprotein</keyword>
<dbReference type="PANTHER" id="PTHR42878:SF15">
    <property type="entry name" value="BACTERIOPHYTOCHROME"/>
    <property type="match status" value="1"/>
</dbReference>
<dbReference type="InterPro" id="IPR003122">
    <property type="entry name" value="Tar_rcpt_lig-bd"/>
</dbReference>
<feature type="transmembrane region" description="Helical" evidence="13">
    <location>
        <begin position="191"/>
        <end position="215"/>
    </location>
</feature>
<evidence type="ECO:0000256" key="11">
    <source>
        <dbReference type="ARBA" id="ARBA00023136"/>
    </source>
</evidence>